<evidence type="ECO:0000313" key="3">
    <source>
        <dbReference type="EMBL" id="CAI9942844.1"/>
    </source>
</evidence>
<reference evidence="4 5" key="2">
    <citation type="submission" date="2024-07" db="EMBL/GenBank/DDBJ databases">
        <authorList>
            <person name="Akdeniz Z."/>
        </authorList>
    </citation>
    <scope>NUCLEOTIDE SEQUENCE [LARGE SCALE GENOMIC DNA]</scope>
</reference>
<proteinExistence type="predicted"/>
<evidence type="ECO:0000313" key="5">
    <source>
        <dbReference type="Proteomes" id="UP001642409"/>
    </source>
</evidence>
<gene>
    <name evidence="3" type="ORF">HINF_LOCUS30489</name>
    <name evidence="4" type="ORF">HINF_LOCUS65399</name>
</gene>
<comment type="caution">
    <text evidence="3">The sequence shown here is derived from an EMBL/GenBank/DDBJ whole genome shotgun (WGS) entry which is preliminary data.</text>
</comment>
<sequence>MLNSLNYKILTFQTQITGEYTIDALVDLQQLSVQNCRFSYIRGISDSLTELTINGCKLFSIQFLVNFRNLRKLVLFTNVITDVSAVSNLSQLEDLDLSSNAIIDFKPLQALQNLKELYLNSNKIKNIHFLSFMQNLVTVHLINNKITDINQFSILIKSKSLRRRREPIFYFRIKTEA</sequence>
<dbReference type="PANTHER" id="PTHR46652">
    <property type="entry name" value="LEUCINE-RICH REPEAT AND IQ DOMAIN-CONTAINING PROTEIN 1-RELATED"/>
    <property type="match status" value="1"/>
</dbReference>
<dbReference type="EMBL" id="CAXDID020000429">
    <property type="protein sequence ID" value="CAL6090624.1"/>
    <property type="molecule type" value="Genomic_DNA"/>
</dbReference>
<keyword evidence="5" id="KW-1185">Reference proteome</keyword>
<accession>A0AA86PZP0</accession>
<dbReference type="Proteomes" id="UP001642409">
    <property type="component" value="Unassembled WGS sequence"/>
</dbReference>
<dbReference type="PANTHER" id="PTHR46652:SF3">
    <property type="entry name" value="LEUCINE-RICH REPEAT-CONTAINING PROTEIN 9"/>
    <property type="match status" value="1"/>
</dbReference>
<evidence type="ECO:0000256" key="1">
    <source>
        <dbReference type="ARBA" id="ARBA00022614"/>
    </source>
</evidence>
<protein>
    <submittedName>
        <fullName evidence="3">Leucine-rich repeat domain-containing protein</fullName>
    </submittedName>
    <submittedName>
        <fullName evidence="4">Leucine-rich_repeat domain-containing protein</fullName>
    </submittedName>
</protein>
<dbReference type="Pfam" id="PF12799">
    <property type="entry name" value="LRR_4"/>
    <property type="match status" value="1"/>
</dbReference>
<dbReference type="InterPro" id="IPR032675">
    <property type="entry name" value="LRR_dom_sf"/>
</dbReference>
<dbReference type="SMART" id="SM00365">
    <property type="entry name" value="LRR_SD22"/>
    <property type="match status" value="3"/>
</dbReference>
<reference evidence="3" key="1">
    <citation type="submission" date="2023-06" db="EMBL/GenBank/DDBJ databases">
        <authorList>
            <person name="Kurt Z."/>
        </authorList>
    </citation>
    <scope>NUCLEOTIDE SEQUENCE</scope>
</reference>
<name>A0AA86PZP0_9EUKA</name>
<evidence type="ECO:0000256" key="2">
    <source>
        <dbReference type="ARBA" id="ARBA00022737"/>
    </source>
</evidence>
<dbReference type="SUPFAM" id="SSF52058">
    <property type="entry name" value="L domain-like"/>
    <property type="match status" value="1"/>
</dbReference>
<dbReference type="PROSITE" id="PS51450">
    <property type="entry name" value="LRR"/>
    <property type="match status" value="3"/>
</dbReference>
<dbReference type="AlphaFoldDB" id="A0AA86PZP0"/>
<keyword evidence="2" id="KW-0677">Repeat</keyword>
<dbReference type="InterPro" id="IPR050836">
    <property type="entry name" value="SDS22/Internalin_LRR"/>
</dbReference>
<dbReference type="Gene3D" id="3.80.10.10">
    <property type="entry name" value="Ribonuclease Inhibitor"/>
    <property type="match status" value="1"/>
</dbReference>
<organism evidence="3">
    <name type="scientific">Hexamita inflata</name>
    <dbReference type="NCBI Taxonomy" id="28002"/>
    <lineage>
        <taxon>Eukaryota</taxon>
        <taxon>Metamonada</taxon>
        <taxon>Diplomonadida</taxon>
        <taxon>Hexamitidae</taxon>
        <taxon>Hexamitinae</taxon>
        <taxon>Hexamita</taxon>
    </lineage>
</organism>
<evidence type="ECO:0000313" key="4">
    <source>
        <dbReference type="EMBL" id="CAL6090624.1"/>
    </source>
</evidence>
<dbReference type="EMBL" id="CATOUU010000708">
    <property type="protein sequence ID" value="CAI9942844.1"/>
    <property type="molecule type" value="Genomic_DNA"/>
</dbReference>
<keyword evidence="1" id="KW-0433">Leucine-rich repeat</keyword>
<dbReference type="InterPro" id="IPR025875">
    <property type="entry name" value="Leu-rich_rpt_4"/>
</dbReference>
<dbReference type="InterPro" id="IPR001611">
    <property type="entry name" value="Leu-rich_rpt"/>
</dbReference>